<accession>D3DJV3</accession>
<evidence type="ECO:0000313" key="1">
    <source>
        <dbReference type="EMBL" id="BAI70105.1"/>
    </source>
</evidence>
<dbReference type="KEGG" id="hte:Hydth_1644"/>
<name>D3DJV3_HYDTT</name>
<evidence type="ECO:0000313" key="2">
    <source>
        <dbReference type="Proteomes" id="UP000002574"/>
    </source>
</evidence>
<proteinExistence type="predicted"/>
<dbReference type="Gene3D" id="3.30.700.10">
    <property type="entry name" value="Glycoprotein, Type 4 Pilin"/>
    <property type="match status" value="1"/>
</dbReference>
<dbReference type="KEGG" id="hth:HTH_1658"/>
<dbReference type="OrthoDB" id="15458at2"/>
<dbReference type="Pfam" id="PF07963">
    <property type="entry name" value="N_methyl"/>
    <property type="match status" value="1"/>
</dbReference>
<dbReference type="STRING" id="608538.HTH_1658"/>
<gene>
    <name evidence="1" type="ordered locus">HTH_1658</name>
</gene>
<protein>
    <recommendedName>
        <fullName evidence="3">Prepilin-type N-terminal cleavage/methylation domain-containing protein</fullName>
    </recommendedName>
</protein>
<keyword evidence="2" id="KW-1185">Reference proteome</keyword>
<dbReference type="InterPro" id="IPR012902">
    <property type="entry name" value="N_methyl_site"/>
</dbReference>
<dbReference type="NCBIfam" id="TIGR02532">
    <property type="entry name" value="IV_pilin_GFxxxE"/>
    <property type="match status" value="1"/>
</dbReference>
<dbReference type="AlphaFoldDB" id="D3DJV3"/>
<dbReference type="Proteomes" id="UP000002574">
    <property type="component" value="Chromosome"/>
</dbReference>
<dbReference type="EMBL" id="AP011112">
    <property type="protein sequence ID" value="BAI70105.1"/>
    <property type="molecule type" value="Genomic_DNA"/>
</dbReference>
<organism evidence="1 2">
    <name type="scientific">Hydrogenobacter thermophilus (strain DSM 6534 / IAM 12695 / TK-6)</name>
    <dbReference type="NCBI Taxonomy" id="608538"/>
    <lineage>
        <taxon>Bacteria</taxon>
        <taxon>Pseudomonadati</taxon>
        <taxon>Aquificota</taxon>
        <taxon>Aquificia</taxon>
        <taxon>Aquificales</taxon>
        <taxon>Aquificaceae</taxon>
        <taxon>Hydrogenobacter</taxon>
    </lineage>
</organism>
<dbReference type="eggNOG" id="COG4969">
    <property type="taxonomic scope" value="Bacteria"/>
</dbReference>
<reference evidence="1 2" key="1">
    <citation type="journal article" date="2010" name="J. Bacteriol.">
        <title>Complete genome sequence of the thermophilic, obligately chemolithoautotrophic hydrogen-oxidizing bacterium Hydrogenobacter thermophilus TK-6.</title>
        <authorList>
            <person name="Arai H."/>
            <person name="Kanbe H."/>
            <person name="Ishii M."/>
            <person name="Igarashi Y."/>
        </authorList>
    </citation>
    <scope>NUCLEOTIDE SEQUENCE [LARGE SCALE GENOMIC DNA]</scope>
    <source>
        <strain evidence="2">DSM 6534 / IAM 12695 / TK-6 [Tokyo]</strain>
    </source>
</reference>
<sequence length="133" mass="13916">MFKGRGFTLIELLLVIALLAILASMAIPSYLAYRDRSKVSNFALSIASACAKDAMADCVSRFVDAPTTFDLSNLPNCSNVNTAMGNVEVLLDGSYTCAPGGVASGTVKGVLAGVNNYTAVCEFGGNSFRCTVR</sequence>
<dbReference type="PROSITE" id="PS00409">
    <property type="entry name" value="PROKAR_NTER_METHYL"/>
    <property type="match status" value="1"/>
</dbReference>
<dbReference type="SUPFAM" id="SSF54523">
    <property type="entry name" value="Pili subunits"/>
    <property type="match status" value="1"/>
</dbReference>
<dbReference type="RefSeq" id="WP_012964285.1">
    <property type="nucleotide sequence ID" value="NC_013799.1"/>
</dbReference>
<evidence type="ECO:0008006" key="3">
    <source>
        <dbReference type="Google" id="ProtNLM"/>
    </source>
</evidence>
<dbReference type="InterPro" id="IPR045584">
    <property type="entry name" value="Pilin-like"/>
</dbReference>